<dbReference type="PANTHER" id="PTHR45824">
    <property type="entry name" value="GH16843P"/>
    <property type="match status" value="1"/>
</dbReference>
<evidence type="ECO:0000256" key="1">
    <source>
        <dbReference type="SAM" id="Coils"/>
    </source>
</evidence>
<proteinExistence type="predicted"/>
<evidence type="ECO:0000256" key="2">
    <source>
        <dbReference type="SAM" id="MobiDB-lite"/>
    </source>
</evidence>
<feature type="transmembrane region" description="Helical" evidence="3">
    <location>
        <begin position="407"/>
        <end position="429"/>
    </location>
</feature>
<dbReference type="InterPro" id="IPR052578">
    <property type="entry name" value="PI_Transfer_CRAL-TRIO"/>
</dbReference>
<dbReference type="EMBL" id="JBIMZQ010000005">
    <property type="protein sequence ID" value="KAL3671602.1"/>
    <property type="molecule type" value="Genomic_DNA"/>
</dbReference>
<feature type="coiled-coil region" evidence="1">
    <location>
        <begin position="383"/>
        <end position="410"/>
    </location>
</feature>
<protein>
    <recommendedName>
        <fullName evidence="4">CRAL-TRIO domain-containing protein</fullName>
    </recommendedName>
</protein>
<dbReference type="InterPro" id="IPR036865">
    <property type="entry name" value="CRAL-TRIO_dom_sf"/>
</dbReference>
<gene>
    <name evidence="5" type="ORF">V7S43_003518</name>
</gene>
<keyword evidence="6" id="KW-1185">Reference proteome</keyword>
<evidence type="ECO:0000313" key="5">
    <source>
        <dbReference type="EMBL" id="KAL3671602.1"/>
    </source>
</evidence>
<feature type="compositionally biased region" description="Basic residues" evidence="2">
    <location>
        <begin position="46"/>
        <end position="69"/>
    </location>
</feature>
<keyword evidence="3" id="KW-0472">Membrane</keyword>
<dbReference type="Proteomes" id="UP001632037">
    <property type="component" value="Unassembled WGS sequence"/>
</dbReference>
<reference evidence="5 6" key="1">
    <citation type="submission" date="2024-09" db="EMBL/GenBank/DDBJ databases">
        <title>Genome sequencing and assembly of Phytophthora oleae, isolate VK10A, causative agent of rot of olive drupes.</title>
        <authorList>
            <person name="Conti Taguali S."/>
            <person name="Riolo M."/>
            <person name="La Spada F."/>
            <person name="Cacciola S.O."/>
            <person name="Dionisio G."/>
        </authorList>
    </citation>
    <scope>NUCLEOTIDE SEQUENCE [LARGE SCALE GENOMIC DNA]</scope>
    <source>
        <strain evidence="5 6">VK10A</strain>
    </source>
</reference>
<dbReference type="PANTHER" id="PTHR45824:SF29">
    <property type="entry name" value="GH16843P"/>
    <property type="match status" value="1"/>
</dbReference>
<dbReference type="Pfam" id="PF00650">
    <property type="entry name" value="CRAL_TRIO"/>
    <property type="match status" value="1"/>
</dbReference>
<comment type="caution">
    <text evidence="5">The sequence shown here is derived from an EMBL/GenBank/DDBJ whole genome shotgun (WGS) entry which is preliminary data.</text>
</comment>
<dbReference type="SMART" id="SM00516">
    <property type="entry name" value="SEC14"/>
    <property type="match status" value="1"/>
</dbReference>
<organism evidence="5 6">
    <name type="scientific">Phytophthora oleae</name>
    <dbReference type="NCBI Taxonomy" id="2107226"/>
    <lineage>
        <taxon>Eukaryota</taxon>
        <taxon>Sar</taxon>
        <taxon>Stramenopiles</taxon>
        <taxon>Oomycota</taxon>
        <taxon>Peronosporomycetes</taxon>
        <taxon>Peronosporales</taxon>
        <taxon>Peronosporaceae</taxon>
        <taxon>Phytophthora</taxon>
    </lineage>
</organism>
<dbReference type="Gene3D" id="3.40.525.10">
    <property type="entry name" value="CRAL-TRIO lipid binding domain"/>
    <property type="match status" value="1"/>
</dbReference>
<feature type="transmembrane region" description="Helical" evidence="3">
    <location>
        <begin position="435"/>
        <end position="456"/>
    </location>
</feature>
<name>A0ABD3G043_9STRA</name>
<accession>A0ABD3G043</accession>
<feature type="domain" description="CRAL-TRIO" evidence="4">
    <location>
        <begin position="601"/>
        <end position="764"/>
    </location>
</feature>
<dbReference type="PROSITE" id="PS50191">
    <property type="entry name" value="CRAL_TRIO"/>
    <property type="match status" value="1"/>
</dbReference>
<evidence type="ECO:0000259" key="4">
    <source>
        <dbReference type="PROSITE" id="PS50191"/>
    </source>
</evidence>
<dbReference type="CDD" id="cd00170">
    <property type="entry name" value="SEC14"/>
    <property type="match status" value="1"/>
</dbReference>
<keyword evidence="1" id="KW-0175">Coiled coil</keyword>
<evidence type="ECO:0000313" key="6">
    <source>
        <dbReference type="Proteomes" id="UP001632037"/>
    </source>
</evidence>
<keyword evidence="3" id="KW-1133">Transmembrane helix</keyword>
<evidence type="ECO:0000256" key="3">
    <source>
        <dbReference type="SAM" id="Phobius"/>
    </source>
</evidence>
<sequence length="796" mass="89658">MDIGHVLLRDAHYVWRERAALLGKDAVVLQPPPSAWQAAATALGRSSKKTKPKLKQKPKPKLTKQRSKPKAPPPTEMLPLDGSLSCEEIVVSSAHMHSVRLQDLRSGREFLVDVTTKGKKQMWVDLFASARNRANINSSWRGELSLVDTEDNADVVGATRSLTLLDMQQAVEMLVAATESDTEAVVVRGCDVENILLGDGSAADFTENEAAVLAKKLVEEDVLLPFCCSCSFVYRVDRLYRVNTDHRLVEEAQMMNIDREKEEVDGGNEGCRGHLWWLHYSAFQRLLAQFDRQEDGEEGISGTDGVQALLRFGAYSVPTALALANELLHHEFIAECSSSGEERLGISYQMNTTARYKKVSAESLTDGISDDTKRHAIVSSERAARSLEDRRRLEAQIQKLKEKYKRIFNLFCFCCLLVLVDALITTVLLSGALKLSIVTGLLLWLTVSGGTATFSINFQPRNYDKELDRTSQGTTDLDHKRPGLFQTHLASPGTSNLEDHKQMVARTSTNRRESAALEIMHQEPIHHAVIALTRAEEAEVHSFRLAIAQAAAVPVEATQVFTDEYLFSVLRVKNRAFAYAVTKMARIIEWRRIYEVDSIAWDDVKSQLGSGNMYWYGYDFQNRPILWVRAKLKDWTTMSSRREAEVRAHVYLLELGCRRFMPPGVTTYTIVTDSSGLGMAQVDLRLMRGLLDVCVANYPDRIGLVHAGPLTRFLKYITSWLWPFLPIRLRGKVSLMHDCADELTKHMDTDLIPLHLGGNAMHNLRTPSTNPTEADDIMEITYMIDQQKRFMEELKI</sequence>
<feature type="region of interest" description="Disordered" evidence="2">
    <location>
        <begin position="39"/>
        <end position="79"/>
    </location>
</feature>
<dbReference type="SUPFAM" id="SSF52087">
    <property type="entry name" value="CRAL/TRIO domain"/>
    <property type="match status" value="1"/>
</dbReference>
<dbReference type="InterPro" id="IPR001251">
    <property type="entry name" value="CRAL-TRIO_dom"/>
</dbReference>
<dbReference type="AlphaFoldDB" id="A0ABD3G043"/>
<keyword evidence="3" id="KW-0812">Transmembrane</keyword>